<gene>
    <name evidence="7" type="ORF">BDV98DRAFT_534417</name>
</gene>
<evidence type="ECO:0000256" key="2">
    <source>
        <dbReference type="ARBA" id="ARBA00022679"/>
    </source>
</evidence>
<dbReference type="STRING" id="1884261.A0A5C3Q845"/>
<dbReference type="Pfam" id="PF00179">
    <property type="entry name" value="UQ_con"/>
    <property type="match status" value="1"/>
</dbReference>
<dbReference type="GO" id="GO:0003950">
    <property type="term" value="F:NAD+ poly-ADP-ribosyltransferase activity"/>
    <property type="evidence" value="ECO:0007669"/>
    <property type="project" value="InterPro"/>
</dbReference>
<evidence type="ECO:0000259" key="6">
    <source>
        <dbReference type="PROSITE" id="PS50127"/>
    </source>
</evidence>
<evidence type="ECO:0000256" key="1">
    <source>
        <dbReference type="ARBA" id="ARBA00022676"/>
    </source>
</evidence>
<dbReference type="OrthoDB" id="109543at2759"/>
<evidence type="ECO:0000256" key="3">
    <source>
        <dbReference type="ARBA" id="ARBA00022695"/>
    </source>
</evidence>
<organism evidence="7 8">
    <name type="scientific">Pterulicium gracile</name>
    <dbReference type="NCBI Taxonomy" id="1884261"/>
    <lineage>
        <taxon>Eukaryota</taxon>
        <taxon>Fungi</taxon>
        <taxon>Dikarya</taxon>
        <taxon>Basidiomycota</taxon>
        <taxon>Agaricomycotina</taxon>
        <taxon>Agaricomycetes</taxon>
        <taxon>Agaricomycetidae</taxon>
        <taxon>Agaricales</taxon>
        <taxon>Pleurotineae</taxon>
        <taxon>Pterulaceae</taxon>
        <taxon>Pterulicium</taxon>
    </lineage>
</organism>
<dbReference type="PROSITE" id="PS50127">
    <property type="entry name" value="UBC_2"/>
    <property type="match status" value="1"/>
</dbReference>
<dbReference type="EMBL" id="ML178841">
    <property type="protein sequence ID" value="TFK98264.1"/>
    <property type="molecule type" value="Genomic_DNA"/>
</dbReference>
<feature type="compositionally biased region" description="Acidic residues" evidence="5">
    <location>
        <begin position="456"/>
        <end position="478"/>
    </location>
</feature>
<evidence type="ECO:0000313" key="8">
    <source>
        <dbReference type="Proteomes" id="UP000305067"/>
    </source>
</evidence>
<evidence type="ECO:0000313" key="7">
    <source>
        <dbReference type="EMBL" id="TFK98264.1"/>
    </source>
</evidence>
<dbReference type="InterPro" id="IPR012317">
    <property type="entry name" value="Poly(ADP-ribose)pol_cat_dom"/>
</dbReference>
<keyword evidence="2" id="KW-0808">Transferase</keyword>
<dbReference type="SUPFAM" id="SSF54495">
    <property type="entry name" value="UBC-like"/>
    <property type="match status" value="1"/>
</dbReference>
<dbReference type="SUPFAM" id="SSF56399">
    <property type="entry name" value="ADP-ribosylation"/>
    <property type="match status" value="1"/>
</dbReference>
<feature type="compositionally biased region" description="Polar residues" evidence="5">
    <location>
        <begin position="29"/>
        <end position="38"/>
    </location>
</feature>
<feature type="region of interest" description="Disordered" evidence="5">
    <location>
        <begin position="1"/>
        <end position="114"/>
    </location>
</feature>
<dbReference type="SMART" id="SM00212">
    <property type="entry name" value="UBCc"/>
    <property type="match status" value="1"/>
</dbReference>
<evidence type="ECO:0000256" key="4">
    <source>
        <dbReference type="ARBA" id="ARBA00023027"/>
    </source>
</evidence>
<dbReference type="GO" id="GO:0016779">
    <property type="term" value="F:nucleotidyltransferase activity"/>
    <property type="evidence" value="ECO:0007669"/>
    <property type="project" value="UniProtKB-KW"/>
</dbReference>
<feature type="domain" description="UBC core" evidence="6">
    <location>
        <begin position="1104"/>
        <end position="1280"/>
    </location>
</feature>
<dbReference type="PANTHER" id="PTHR21328">
    <property type="entry name" value="POLY ADP-RIBOSE POLYMERASE FAMILY, MEMBER PARP"/>
    <property type="match status" value="1"/>
</dbReference>
<keyword evidence="8" id="KW-1185">Reference proteome</keyword>
<reference evidence="7 8" key="1">
    <citation type="journal article" date="2019" name="Nat. Ecol. Evol.">
        <title>Megaphylogeny resolves global patterns of mushroom evolution.</title>
        <authorList>
            <person name="Varga T."/>
            <person name="Krizsan K."/>
            <person name="Foldi C."/>
            <person name="Dima B."/>
            <person name="Sanchez-Garcia M."/>
            <person name="Sanchez-Ramirez S."/>
            <person name="Szollosi G.J."/>
            <person name="Szarkandi J.G."/>
            <person name="Papp V."/>
            <person name="Albert L."/>
            <person name="Andreopoulos W."/>
            <person name="Angelini C."/>
            <person name="Antonin V."/>
            <person name="Barry K.W."/>
            <person name="Bougher N.L."/>
            <person name="Buchanan P."/>
            <person name="Buyck B."/>
            <person name="Bense V."/>
            <person name="Catcheside P."/>
            <person name="Chovatia M."/>
            <person name="Cooper J."/>
            <person name="Damon W."/>
            <person name="Desjardin D."/>
            <person name="Finy P."/>
            <person name="Geml J."/>
            <person name="Haridas S."/>
            <person name="Hughes K."/>
            <person name="Justo A."/>
            <person name="Karasinski D."/>
            <person name="Kautmanova I."/>
            <person name="Kiss B."/>
            <person name="Kocsube S."/>
            <person name="Kotiranta H."/>
            <person name="LaButti K.M."/>
            <person name="Lechner B.E."/>
            <person name="Liimatainen K."/>
            <person name="Lipzen A."/>
            <person name="Lukacs Z."/>
            <person name="Mihaltcheva S."/>
            <person name="Morgado L.N."/>
            <person name="Niskanen T."/>
            <person name="Noordeloos M.E."/>
            <person name="Ohm R.A."/>
            <person name="Ortiz-Santana B."/>
            <person name="Ovrebo C."/>
            <person name="Racz N."/>
            <person name="Riley R."/>
            <person name="Savchenko A."/>
            <person name="Shiryaev A."/>
            <person name="Soop K."/>
            <person name="Spirin V."/>
            <person name="Szebenyi C."/>
            <person name="Tomsovsky M."/>
            <person name="Tulloss R.E."/>
            <person name="Uehling J."/>
            <person name="Grigoriev I.V."/>
            <person name="Vagvolgyi C."/>
            <person name="Papp T."/>
            <person name="Martin F.M."/>
            <person name="Miettinen O."/>
            <person name="Hibbett D.S."/>
            <person name="Nagy L.G."/>
        </authorList>
    </citation>
    <scope>NUCLEOTIDE SEQUENCE [LARGE SCALE GENOMIC DNA]</scope>
    <source>
        <strain evidence="7 8">CBS 309.79</strain>
    </source>
</reference>
<dbReference type="Proteomes" id="UP000305067">
    <property type="component" value="Unassembled WGS sequence"/>
</dbReference>
<dbReference type="Pfam" id="PF00644">
    <property type="entry name" value="PARP"/>
    <property type="match status" value="1"/>
</dbReference>
<proteinExistence type="predicted"/>
<feature type="region of interest" description="Disordered" evidence="5">
    <location>
        <begin position="1064"/>
        <end position="1083"/>
    </location>
</feature>
<dbReference type="InterPro" id="IPR051838">
    <property type="entry name" value="ARTD_PARP"/>
</dbReference>
<feature type="compositionally biased region" description="Acidic residues" evidence="5">
    <location>
        <begin position="1"/>
        <end position="22"/>
    </location>
</feature>
<dbReference type="InterPro" id="IPR016135">
    <property type="entry name" value="UBQ-conjugating_enzyme/RWD"/>
</dbReference>
<protein>
    <recommendedName>
        <fullName evidence="6">UBC core domain-containing protein</fullName>
    </recommendedName>
</protein>
<accession>A0A5C3Q845</accession>
<dbReference type="CDD" id="cd23802">
    <property type="entry name" value="UBCc_UBE2Q"/>
    <property type="match status" value="1"/>
</dbReference>
<evidence type="ECO:0000256" key="5">
    <source>
        <dbReference type="SAM" id="MobiDB-lite"/>
    </source>
</evidence>
<keyword evidence="4" id="KW-0520">NAD</keyword>
<sequence length="1289" mass="140796">MAPYVDDDDVIVLSSDTDEDQDPQPRSVLKTSSSNTPKASAAPRNAKRKLDAYTTGNDGRSISEGRDSGLGADEEDTNMILDSDGQPQPTTQRVKTEHPQDIAMNGNGHPSGDGNANANANGHLTGGRCIAESTNAKLKGRRRFRADIADVVKECGEGFVVHELLLSGVTADVDEGQFAFTLCGLDDDVHVALLVSDTSDYPTSHTFFASSDSPSLPSRVSSLIEDIASYGSCTIQDTLERFLSKIAGHRAKSRTLAAQSSLTSIATQDDLEDDDDEGSEGDMYVYYSDDDAPGIGVRQSKVNYAKLQHDHLQTLASSYRPGFIKFTDDAFSLSLSTPIISLSSPSLPPATLHAWDRRLLSRSQHLVLLISGWDGVYPYHLPAIGGDGGNVDVGRGLKFKVGLSGGYKPSVAVAKEATRKFGTLGTDPEEEMEAQRKADAEAALLASRMDHSPSTSDDEFEPGPELEDEEPEEEEDEDPGRFERFALSGSLEGLMDGSFLRTVQLRRRFGLGWAGAEALGGEVERRQVGVGEVFGGMEKVGELIALDKHERNLGIELPDDPLKGVKDGEINLPLVAFSYLVRRFVLCTRYCLICHNPLDTRLEVLKPTVCESKLCSYQYYGLNQGPSLEYQIIHNTPTVDLLVSLAYTAAVEGSLEDPLPVGLDLRVPLPEKPTVRVATAAPGVPLPGMPVPAPGAPVPVSSSMPMVVDGLKADEDGLVEFDKLGLAQMRAAVVALIISLPPIKEMKKHITKKVRAGKVKPTLRSVDPKVLPAAWGVLRWIVASCTAHIEESGPQERIKNLGNKWTQFRFSVGAPDAQTKFNNAVREGQKNNENMVKYPSIYAFHGSPVKNWHSIIRNGLWYKVITHGRAYGNGVYLAKDAMTSMGHYAVASGNFWNKSELCLTQCVALAEVVNRPQEFVSSNPYYVVKNTEWVLCRYLLVKGRPNAIATKPKPGQPTPPVKDTPILKLDPAAPTYLPKPTGAGVAPKLVGQAHYAGMDVIEIPDPGHAIMEVMREREAEVEKEGGGDHDAEDQKIFEWAESAPGKGSQGGKGKGREVIVIDDDEPKAKKAAASRPADDWKHDPDWVIEGTKHLLPPPEDCSPSATMAVQREMRLMLKEQEQAKSLRELGWYMPQDMIGDNLFQWVVEMHSFDETLQISKDLKKCGVNSLIFEIIFPSTFPLGPPFFRILTPRFLPFIHGGGGHVTGGGSICMDLLTSDGWLPSYSISAILLQIKLAISNPDPRPARLAPNDQWRRHYSPQEALEGYKRAAVTHSWRVPEGLDKLVLRY</sequence>
<dbReference type="Gene3D" id="3.90.228.10">
    <property type="match status" value="1"/>
</dbReference>
<name>A0A5C3Q845_9AGAR</name>
<feature type="region of interest" description="Disordered" evidence="5">
    <location>
        <begin position="447"/>
        <end position="480"/>
    </location>
</feature>
<keyword evidence="1" id="KW-0328">Glycosyltransferase</keyword>
<keyword evidence="3" id="KW-0548">Nucleotidyltransferase</keyword>
<dbReference type="Gene3D" id="3.10.110.10">
    <property type="entry name" value="Ubiquitin Conjugating Enzyme"/>
    <property type="match status" value="1"/>
</dbReference>
<dbReference type="InterPro" id="IPR000608">
    <property type="entry name" value="UBC"/>
</dbReference>